<dbReference type="InterPro" id="IPR058205">
    <property type="entry name" value="D-LDH-like"/>
</dbReference>
<evidence type="ECO:0000313" key="3">
    <source>
        <dbReference type="EMBL" id="MFD2865198.1"/>
    </source>
</evidence>
<dbReference type="EMBL" id="JBHUON010000011">
    <property type="protein sequence ID" value="MFD2865198.1"/>
    <property type="molecule type" value="Genomic_DNA"/>
</dbReference>
<dbReference type="PANTHER" id="PTHR43026">
    <property type="entry name" value="2-HYDROXYACID DEHYDROGENASE HOMOLOG 1-RELATED"/>
    <property type="match status" value="1"/>
</dbReference>
<dbReference type="InterPro" id="IPR006139">
    <property type="entry name" value="D-isomer_2_OHA_DH_cat_dom"/>
</dbReference>
<sequence>MKVVAYSVKPYEKEFLAKANQKKHDITLIFNSLSLDTVAFASGKQAIIVFTSDDVSAAVIEKLADLGVKYITTRSTGYAHIDQQAAAGYGIKLANVPDYMQLQDIATQTVKNLDQWEQNKCVGQACICANGCRVHKKTATS</sequence>
<keyword evidence="4" id="KW-1185">Reference proteome</keyword>
<evidence type="ECO:0000259" key="2">
    <source>
        <dbReference type="Pfam" id="PF00389"/>
    </source>
</evidence>
<name>A0ABW5XT59_9SPHI</name>
<accession>A0ABW5XT59</accession>
<organism evidence="3 4">
    <name type="scientific">Mucilaginibacter antarcticus</name>
    <dbReference type="NCBI Taxonomy" id="1855725"/>
    <lineage>
        <taxon>Bacteria</taxon>
        <taxon>Pseudomonadati</taxon>
        <taxon>Bacteroidota</taxon>
        <taxon>Sphingobacteriia</taxon>
        <taxon>Sphingobacteriales</taxon>
        <taxon>Sphingobacteriaceae</taxon>
        <taxon>Mucilaginibacter</taxon>
    </lineage>
</organism>
<comment type="caution">
    <text evidence="3">The sequence shown here is derived from an EMBL/GenBank/DDBJ whole genome shotgun (WGS) entry which is preliminary data.</text>
</comment>
<gene>
    <name evidence="3" type="ORF">ACFSYC_10920</name>
</gene>
<feature type="domain" description="D-isomer specific 2-hydroxyacid dehydrogenase catalytic" evidence="2">
    <location>
        <begin position="4"/>
        <end position="100"/>
    </location>
</feature>
<dbReference type="PANTHER" id="PTHR43026:SF1">
    <property type="entry name" value="2-HYDROXYACID DEHYDROGENASE HOMOLOG 1-RELATED"/>
    <property type="match status" value="1"/>
</dbReference>
<dbReference type="Proteomes" id="UP001597601">
    <property type="component" value="Unassembled WGS sequence"/>
</dbReference>
<protein>
    <submittedName>
        <fullName evidence="3">Lactate dehydrogenase</fullName>
    </submittedName>
</protein>
<dbReference type="SUPFAM" id="SSF52283">
    <property type="entry name" value="Formate/glycerate dehydrogenase catalytic domain-like"/>
    <property type="match status" value="1"/>
</dbReference>
<evidence type="ECO:0000256" key="1">
    <source>
        <dbReference type="ARBA" id="ARBA00023027"/>
    </source>
</evidence>
<evidence type="ECO:0000313" key="4">
    <source>
        <dbReference type="Proteomes" id="UP001597601"/>
    </source>
</evidence>
<dbReference type="Pfam" id="PF00389">
    <property type="entry name" value="2-Hacid_dh"/>
    <property type="match status" value="1"/>
</dbReference>
<proteinExistence type="predicted"/>
<dbReference type="RefSeq" id="WP_377127085.1">
    <property type="nucleotide sequence ID" value="NZ_JBHUHN010000001.1"/>
</dbReference>
<dbReference type="Gene3D" id="3.40.50.720">
    <property type="entry name" value="NAD(P)-binding Rossmann-like Domain"/>
    <property type="match status" value="1"/>
</dbReference>
<keyword evidence="1" id="KW-0520">NAD</keyword>
<reference evidence="4" key="1">
    <citation type="journal article" date="2019" name="Int. J. Syst. Evol. Microbiol.">
        <title>The Global Catalogue of Microorganisms (GCM) 10K type strain sequencing project: providing services to taxonomists for standard genome sequencing and annotation.</title>
        <authorList>
            <consortium name="The Broad Institute Genomics Platform"/>
            <consortium name="The Broad Institute Genome Sequencing Center for Infectious Disease"/>
            <person name="Wu L."/>
            <person name="Ma J."/>
        </authorList>
    </citation>
    <scope>NUCLEOTIDE SEQUENCE [LARGE SCALE GENOMIC DNA]</scope>
    <source>
        <strain evidence="4">KCTC 52232</strain>
    </source>
</reference>